<accession>A0ABY4TZM9</accession>
<evidence type="ECO:0000256" key="2">
    <source>
        <dbReference type="ARBA" id="ARBA00022803"/>
    </source>
</evidence>
<dbReference type="EMBL" id="CP098401">
    <property type="protein sequence ID" value="URW75778.1"/>
    <property type="molecule type" value="Genomic_DNA"/>
</dbReference>
<reference evidence="4" key="1">
    <citation type="submission" date="2022-05" db="EMBL/GenBank/DDBJ databases">
        <title>Sphingomonas sp. strain RMG20 Genome sequencing and assembly.</title>
        <authorList>
            <person name="Kim I."/>
        </authorList>
    </citation>
    <scope>NUCLEOTIDE SEQUENCE</scope>
    <source>
        <strain evidence="4">RMG20</strain>
    </source>
</reference>
<evidence type="ECO:0000313" key="5">
    <source>
        <dbReference type="Proteomes" id="UP001055580"/>
    </source>
</evidence>
<dbReference type="InterPro" id="IPR051012">
    <property type="entry name" value="CellSynth/LPSAsmb/PSIAsmb"/>
</dbReference>
<dbReference type="PANTHER" id="PTHR45586:SF1">
    <property type="entry name" value="LIPOPOLYSACCHARIDE ASSEMBLY PROTEIN B"/>
    <property type="match status" value="1"/>
</dbReference>
<dbReference type="Pfam" id="PF13432">
    <property type="entry name" value="TPR_16"/>
    <property type="match status" value="2"/>
</dbReference>
<dbReference type="InterPro" id="IPR011990">
    <property type="entry name" value="TPR-like_helical_dom_sf"/>
</dbReference>
<dbReference type="SUPFAM" id="SSF48452">
    <property type="entry name" value="TPR-like"/>
    <property type="match status" value="4"/>
</dbReference>
<dbReference type="RefSeq" id="WP_250752332.1">
    <property type="nucleotide sequence ID" value="NZ_CP098401.1"/>
</dbReference>
<keyword evidence="2" id="KW-0802">TPR repeat</keyword>
<organism evidence="4 5">
    <name type="scientific">Sphingomonas donggukensis</name>
    <dbReference type="NCBI Taxonomy" id="2949093"/>
    <lineage>
        <taxon>Bacteria</taxon>
        <taxon>Pseudomonadati</taxon>
        <taxon>Pseudomonadota</taxon>
        <taxon>Alphaproteobacteria</taxon>
        <taxon>Sphingomonadales</taxon>
        <taxon>Sphingomonadaceae</taxon>
        <taxon>Sphingomonas</taxon>
    </lineage>
</organism>
<evidence type="ECO:0000256" key="1">
    <source>
        <dbReference type="ARBA" id="ARBA00022737"/>
    </source>
</evidence>
<dbReference type="PANTHER" id="PTHR45586">
    <property type="entry name" value="TPR REPEAT-CONTAINING PROTEIN PA4667"/>
    <property type="match status" value="1"/>
</dbReference>
<sequence length="638" mass="64975">MTCNLRLLLLALASAIAVGAPAHAADLAAQSAAASDHGRFTTARQLARQAVAETPASGAAHVALARAALGEGDGITAEAEVARATENGVAPTRTRHLLAHARLLQGDATRALAIAKTADAADWVYGLRIQAFALAAMGNPGAANDVLALAIARAPRDAALWADVGRFRQGVGDVAGAIAAADSAVALDRGNVAALLLRARLVRDQFGLVASLPWFETALKYDPASYAVLIDYAATLGDAGRATDMLAATRRALAVRPGDPQAMYLLAVLAARAGKVDLARDLLDRTGGALDGQPGPLLLGATLDLEAGDSEQAVVKLRNLIGLQPLNVRARQLLAVALLRSDAARDALDVLRPIALRGDADAYTLTLSARAFERIGDRANAAQLLDRAAHPGLGAADVFGPDGSVPALAATAQGDPTGEPSTAIPLIRALIANGDTAGALQRAQAVADANRGAPGGAILLGDTLMLLRRPADAAVAYARAATMMFDEPTLLRLAEAREAAGDRAGAADAIALFHTQNPRNLAVLRLIARGQVASGDFAAAVDTLEQVRARTGNRDAALLADLAVAYGGAGNVATAQSFAAAAYRLAPANAMTADAYGTALLAAGDAGGAVQLLQKAAVLAPDNASVRAHLAQAYARRG</sequence>
<keyword evidence="1" id="KW-0677">Repeat</keyword>
<protein>
    <submittedName>
        <fullName evidence="4">Tetratricopeptide repeat protein</fullName>
    </submittedName>
</protein>
<gene>
    <name evidence="4" type="ORF">M9980_00630</name>
</gene>
<evidence type="ECO:0000256" key="3">
    <source>
        <dbReference type="SAM" id="SignalP"/>
    </source>
</evidence>
<name>A0ABY4TZM9_9SPHN</name>
<feature type="signal peptide" evidence="3">
    <location>
        <begin position="1"/>
        <end position="24"/>
    </location>
</feature>
<feature type="chain" id="PRO_5046329132" evidence="3">
    <location>
        <begin position="25"/>
        <end position="638"/>
    </location>
</feature>
<keyword evidence="5" id="KW-1185">Reference proteome</keyword>
<proteinExistence type="predicted"/>
<keyword evidence="3" id="KW-0732">Signal</keyword>
<evidence type="ECO:0000313" key="4">
    <source>
        <dbReference type="EMBL" id="URW75778.1"/>
    </source>
</evidence>
<dbReference type="Gene3D" id="1.25.40.10">
    <property type="entry name" value="Tetratricopeptide repeat domain"/>
    <property type="match status" value="2"/>
</dbReference>
<dbReference type="Proteomes" id="UP001055580">
    <property type="component" value="Chromosome"/>
</dbReference>